<sequence>MTYIRRAGPRLLACLPLFSILALGASSITTERECPVFFAGSRSCVPNAPRKFTPAGFARETSKQASAEPDLKVLAEVLETIDVMQNEYFAAWLGTWPDSIDWTGAVMGTHISGALHTFSQALPLMGPLAQGVDDWKLKENLIENYFAQVVSYYFGENAFEIRGEAFDDILWVVLGWLEAVKFVNTHTDLYYKLQTQNAALQTDGAIGTILGNQSWHGNLWVPAFSHRARIFWDLASHGWDTQLCGGGMTWNPRLLPYKNAITNELFIAGSISMYLYFPGDDNMSPFYNRTDKLNPSDPDASVHIGPRDPKFLKAAVDGYKWLAGSNMTNTQGLFTDGFHISGYANPASNNTRCDERNNMVFTYNQGVLLSGQRGLWEASGAASYLADGHKLIQNVINATGYDLIEDQPTEDYSTLAPSAIPKWFGLGRLGVMEDQCDASGTCSQDSQTFKGIFFHHLTYFCAPLLAPVPEAGLDVDVKAFDAVQQSHEEACASYGNWLKWNAEAAMGTRDARGRFGSWWTAGLLTNFTGVWPTVADDGIDHHSAGTDYRTYGVPDDTIWRGPSKDITDPREKWPINGPFGEEQRQQKPVSGPTKHAPMGELRKRQAPSSDPNRRGRGRTVETQGSGLALLRAYWNIAQAM</sequence>
<gene>
    <name evidence="3" type="ORF">JX265_011295</name>
</gene>
<dbReference type="AlphaFoldDB" id="A0A9P9WCT6"/>
<dbReference type="PANTHER" id="PTHR47791">
    <property type="entry name" value="MEIOTICALLY UP-REGULATED GENE 191 PROTEIN"/>
    <property type="match status" value="1"/>
</dbReference>
<feature type="signal peptide" evidence="2">
    <location>
        <begin position="1"/>
        <end position="27"/>
    </location>
</feature>
<dbReference type="GO" id="GO:0005975">
    <property type="term" value="P:carbohydrate metabolic process"/>
    <property type="evidence" value="ECO:0007669"/>
    <property type="project" value="InterPro"/>
</dbReference>
<dbReference type="SUPFAM" id="SSF48208">
    <property type="entry name" value="Six-hairpin glycosidases"/>
    <property type="match status" value="1"/>
</dbReference>
<dbReference type="PANTHER" id="PTHR47791:SF2">
    <property type="entry name" value="ENDO MANNANASE, GH76 FAMILY (EUROFUNG)"/>
    <property type="match status" value="1"/>
</dbReference>
<dbReference type="InterPro" id="IPR005198">
    <property type="entry name" value="Glyco_hydro_76"/>
</dbReference>
<evidence type="ECO:0008006" key="5">
    <source>
        <dbReference type="Google" id="ProtNLM"/>
    </source>
</evidence>
<evidence type="ECO:0000313" key="4">
    <source>
        <dbReference type="Proteomes" id="UP000829685"/>
    </source>
</evidence>
<protein>
    <recommendedName>
        <fullName evidence="5">Glycoside hydrolase family 76 protein</fullName>
    </recommendedName>
</protein>
<organism evidence="3 4">
    <name type="scientific">Neoarthrinium moseri</name>
    <dbReference type="NCBI Taxonomy" id="1658444"/>
    <lineage>
        <taxon>Eukaryota</taxon>
        <taxon>Fungi</taxon>
        <taxon>Dikarya</taxon>
        <taxon>Ascomycota</taxon>
        <taxon>Pezizomycotina</taxon>
        <taxon>Sordariomycetes</taxon>
        <taxon>Xylariomycetidae</taxon>
        <taxon>Amphisphaeriales</taxon>
        <taxon>Apiosporaceae</taxon>
        <taxon>Neoarthrinium</taxon>
    </lineage>
</organism>
<keyword evidence="4" id="KW-1185">Reference proteome</keyword>
<keyword evidence="2" id="KW-0732">Signal</keyword>
<dbReference type="Gene3D" id="1.50.10.20">
    <property type="match status" value="1"/>
</dbReference>
<reference evidence="3" key="1">
    <citation type="submission" date="2021-03" db="EMBL/GenBank/DDBJ databases">
        <title>Revisited historic fungal species revealed as producer of novel bioactive compounds through whole genome sequencing and comparative genomics.</title>
        <authorList>
            <person name="Vignolle G.A."/>
            <person name="Hochenegger N."/>
            <person name="Mach R.L."/>
            <person name="Mach-Aigner A.R."/>
            <person name="Javad Rahimi M."/>
            <person name="Salim K.A."/>
            <person name="Chan C.M."/>
            <person name="Lim L.B.L."/>
            <person name="Cai F."/>
            <person name="Druzhinina I.S."/>
            <person name="U'Ren J.M."/>
            <person name="Derntl C."/>
        </authorList>
    </citation>
    <scope>NUCLEOTIDE SEQUENCE</scope>
    <source>
        <strain evidence="3">TUCIM 5799</strain>
    </source>
</reference>
<evidence type="ECO:0000313" key="3">
    <source>
        <dbReference type="EMBL" id="KAI1857094.1"/>
    </source>
</evidence>
<dbReference type="Proteomes" id="UP000829685">
    <property type="component" value="Unassembled WGS sequence"/>
</dbReference>
<dbReference type="EMBL" id="JAFIMR010000041">
    <property type="protein sequence ID" value="KAI1857094.1"/>
    <property type="molecule type" value="Genomic_DNA"/>
</dbReference>
<proteinExistence type="predicted"/>
<feature type="region of interest" description="Disordered" evidence="1">
    <location>
        <begin position="559"/>
        <end position="622"/>
    </location>
</feature>
<dbReference type="InterPro" id="IPR008928">
    <property type="entry name" value="6-hairpin_glycosidase_sf"/>
</dbReference>
<feature type="compositionally biased region" description="Basic and acidic residues" evidence="1">
    <location>
        <begin position="562"/>
        <end position="573"/>
    </location>
</feature>
<accession>A0A9P9WCT6</accession>
<dbReference type="Pfam" id="PF03663">
    <property type="entry name" value="Glyco_hydro_76"/>
    <property type="match status" value="1"/>
</dbReference>
<dbReference type="InterPro" id="IPR053169">
    <property type="entry name" value="MUG_Protein"/>
</dbReference>
<feature type="chain" id="PRO_5040180603" description="Glycoside hydrolase family 76 protein" evidence="2">
    <location>
        <begin position="28"/>
        <end position="640"/>
    </location>
</feature>
<name>A0A9P9WCT6_9PEZI</name>
<evidence type="ECO:0000256" key="2">
    <source>
        <dbReference type="SAM" id="SignalP"/>
    </source>
</evidence>
<comment type="caution">
    <text evidence="3">The sequence shown here is derived from an EMBL/GenBank/DDBJ whole genome shotgun (WGS) entry which is preliminary data.</text>
</comment>
<evidence type="ECO:0000256" key="1">
    <source>
        <dbReference type="SAM" id="MobiDB-lite"/>
    </source>
</evidence>